<dbReference type="Proteomes" id="UP000046395">
    <property type="component" value="Unassembled WGS sequence"/>
</dbReference>
<dbReference type="GO" id="GO:0005319">
    <property type="term" value="F:lipid transporter activity"/>
    <property type="evidence" value="ECO:0007669"/>
    <property type="project" value="TreeGrafter"/>
</dbReference>
<feature type="transmembrane region" description="Helical" evidence="7">
    <location>
        <begin position="1204"/>
        <end position="1226"/>
    </location>
</feature>
<keyword evidence="4" id="KW-0067">ATP-binding</keyword>
<dbReference type="PROSITE" id="PS00211">
    <property type="entry name" value="ABC_TRANSPORTER_1"/>
    <property type="match status" value="1"/>
</dbReference>
<evidence type="ECO:0000313" key="10">
    <source>
        <dbReference type="WBParaSite" id="TMUE_1000004338.1"/>
    </source>
</evidence>
<dbReference type="PANTHER" id="PTHR19229">
    <property type="entry name" value="ATP-BINDING CASSETTE TRANSPORTER SUBFAMILY A ABCA"/>
    <property type="match status" value="1"/>
</dbReference>
<dbReference type="WBParaSite" id="TMUE_1000004338.1">
    <property type="protein sequence ID" value="TMUE_1000004338.1"/>
    <property type="gene ID" value="WBGene00290655"/>
</dbReference>
<feature type="transmembrane region" description="Helical" evidence="7">
    <location>
        <begin position="1089"/>
        <end position="1109"/>
    </location>
</feature>
<dbReference type="InterPro" id="IPR013525">
    <property type="entry name" value="ABC2_TM"/>
</dbReference>
<feature type="transmembrane region" description="Helical" evidence="7">
    <location>
        <begin position="455"/>
        <end position="480"/>
    </location>
</feature>
<dbReference type="InterPro" id="IPR003593">
    <property type="entry name" value="AAA+_ATPase"/>
</dbReference>
<reference evidence="9" key="1">
    <citation type="submission" date="2013-11" db="EMBL/GenBank/DDBJ databases">
        <authorList>
            <person name="Aslett M."/>
        </authorList>
    </citation>
    <scope>NUCLEOTIDE SEQUENCE [LARGE SCALE GENOMIC DNA]</scope>
    <source>
        <strain evidence="9">Edinburgh</strain>
    </source>
</reference>
<dbReference type="InterPro" id="IPR027417">
    <property type="entry name" value="P-loop_NTPase"/>
</dbReference>
<feature type="transmembrane region" description="Helical" evidence="7">
    <location>
        <begin position="1298"/>
        <end position="1316"/>
    </location>
</feature>
<evidence type="ECO:0000256" key="1">
    <source>
        <dbReference type="ARBA" id="ARBA00004141"/>
    </source>
</evidence>
<feature type="domain" description="ABC transporter" evidence="8">
    <location>
        <begin position="539"/>
        <end position="770"/>
    </location>
</feature>
<feature type="transmembrane region" description="Helical" evidence="7">
    <location>
        <begin position="22"/>
        <end position="42"/>
    </location>
</feature>
<evidence type="ECO:0000313" key="9">
    <source>
        <dbReference type="Proteomes" id="UP000046395"/>
    </source>
</evidence>
<dbReference type="WBParaSite" id="TMUE_1000004338.2">
    <property type="protein sequence ID" value="TMUE_1000004338.2"/>
    <property type="gene ID" value="WBGene00290655"/>
</dbReference>
<feature type="transmembrane region" description="Helical" evidence="7">
    <location>
        <begin position="1168"/>
        <end position="1192"/>
    </location>
</feature>
<reference evidence="9" key="2">
    <citation type="submission" date="2014-03" db="EMBL/GenBank/DDBJ databases">
        <title>The whipworm genome and dual-species transcriptomics of an intimate host-pathogen interaction.</title>
        <authorList>
            <person name="Foth B.J."/>
            <person name="Tsai I.J."/>
            <person name="Reid A.J."/>
            <person name="Bancroft A.J."/>
            <person name="Nichol S."/>
            <person name="Tracey A."/>
            <person name="Holroyd N."/>
            <person name="Cotton J.A."/>
            <person name="Stanley E.J."/>
            <person name="Zarowiecki M."/>
            <person name="Liu J.Z."/>
            <person name="Huckvale T."/>
            <person name="Cooper P.J."/>
            <person name="Grencis R.K."/>
            <person name="Berriman M."/>
        </authorList>
    </citation>
    <scope>NUCLEOTIDE SEQUENCE [LARGE SCALE GENOMIC DNA]</scope>
    <source>
        <strain evidence="9">Edinburgh</strain>
    </source>
</reference>
<dbReference type="GO" id="GO:0016020">
    <property type="term" value="C:membrane"/>
    <property type="evidence" value="ECO:0007669"/>
    <property type="project" value="UniProtKB-SubCell"/>
</dbReference>
<dbReference type="PANTHER" id="PTHR19229:SF250">
    <property type="entry name" value="ABC TRANSPORTER DOMAIN-CONTAINING PROTEIN-RELATED"/>
    <property type="match status" value="1"/>
</dbReference>
<keyword evidence="3" id="KW-0547">Nucleotide-binding</keyword>
<evidence type="ECO:0000256" key="4">
    <source>
        <dbReference type="ARBA" id="ARBA00022840"/>
    </source>
</evidence>
<evidence type="ECO:0000259" key="8">
    <source>
        <dbReference type="PROSITE" id="PS50893"/>
    </source>
</evidence>
<dbReference type="GO" id="GO:0005524">
    <property type="term" value="F:ATP binding"/>
    <property type="evidence" value="ECO:0007669"/>
    <property type="project" value="UniProtKB-KW"/>
</dbReference>
<feature type="transmembrane region" description="Helical" evidence="7">
    <location>
        <begin position="1129"/>
        <end position="1156"/>
    </location>
</feature>
<dbReference type="InterPro" id="IPR017871">
    <property type="entry name" value="ABC_transporter-like_CS"/>
</dbReference>
<accession>A0A5S6QAW5</accession>
<sequence>MTTFAQLKLLIWKNYLVQRRSIVWSLLEIGLPLLFVSILLALRQNIQSSQKPYREYNSFEITGTSKDFLETLDGDVITTPCFNPFRIYYTPPTAETDRIMKDVGHALKVPVHAFQNEIQLQVSIMKEMDTLDPCSCDVYGGVVFEDGFVNGWNDLNSHLSYKIRLSNTPRNMHPHEGGFHIDQASVFSVGLGWKTDSLFAFPPQNGPRESNYSDGGKPGYWREGFLILQHAIDRAIIRMVANTTDLDKYRVSLRRFAYPPYKDNGFTTVIQQHLPVVLLLSYAFSVVYISRSIVADKELRLREFMRVMGLTTFNHALAHFLINLSKLMIVSATITLFLCMEVNGQRILDKSDPTVIFFFLFVYSAMAICYCFAIASFFNSGNVVAGCAGLIWCCLYWPYFFIQPRYSSVYRSTKLITCLLANSAMSFGVQLIGIFEGQNVGLQWYNLFHHGTMYNNLSMIEIIAMLVVDSIICIVLAWYVETVRPLMANGQTLLNTFPTIFYRKLRNCNRTGRVLDGLPLPAENGQHFEQISHPVRITVSLSHVYKVFEDGQKKNVALHDLSLDLYYGQITALLGHNGAGKSTTMSILTGLLSPNIGSVMVNGVDLLSEFGRVSCFIGYCPQYNPLFNELTVYEHLKFYCLLKQRPLIPTEVERILQFLNLSSKRNWMACKLSGGMKRKLCVAIALIGGSEIVLLDEPTTGMDPQARHDAWKLLLEEKQYRTVLLTTHFMEEADLLGDRIAVLSNGTLQCCGTSFFLKRQFGDGYRLKVIFNHASSSSISSKVEKLFNQIKMHVPDASLASCSGIEALFVLPSVKGPNLQSLFLSIEDKQGHLDIDTFGLSVITMEEVFLKVTPASVTSEQQIVSSLHSASASDVQFTATDKVTGFRLLMQQFYAMMVKRALNASRNRLLIFVQVFVPVLFVVVAILVNKTLPDNKRTPPLKLNVDSYFNTIVGLYWDNETAVVGRHYASQFSSSHVVDNVSDCNFTSYVLDRVAKLDQGVFDQMCIIAAAMHSVNNGSYTMMTGYFNNQPLHAMPASLNALDNAILRLFSNNSGTGGRSITTINHPLPPTELDNLVNWWETGIAEFNIAFNLVFGFSFMVSSFLVFIVRERQCGAKHLQCLSSLPLGIFWAANFLWDFFSYLLTVVAIILVFVVFHVDVLVGDSRWLHIALLLLLYGWATIPMMYFSAIFFSSAANGYVKMSIFNLLSGLLTLVTVTILLILDLVDAQKTLVWVFMAMFPNFCLGQAMSAYYFNFFIASTCDPLMAFCDFTPGAFCCQEDTFTNDALRWSRPGIGRYLFFLSVHGILYSLLLLFTETEYPFRISNVSRCFVQSCRRLGLNGWLQLKRSFDSGTQQSMNVLVENEIAVQVDRNSGSKDEMMIDVRELCKRYGSFMAVRNVSFQVAKGECFGLLGVNGAGKTTTFQMLCGSSRISEGNVFIGGNSVRRQWSRAKAMLGYCPQFDALFDDLTVVETLTLYARLHGISPLEIKAAVDHAIEMVDLTKHADKLVAMLSGGSKRKLSLAIALIGSPPVLLLDEPTSGVDPISRRLVWQLLDRVRSNGVSIVLTSHSMEECEALCARLAVIVNGEVKCIGSPQQLKAKYGKGYLLIAKFLSEEYMPGFMRAIEETFADSAVEEIHGRQMRCLIPFQASTWSRLFEVLETMVKPHGLIDYMLSQPSLEQIFMTCVGV</sequence>
<dbReference type="Pfam" id="PF12698">
    <property type="entry name" value="ABC2_membrane_3"/>
    <property type="match status" value="2"/>
</dbReference>
<feature type="transmembrane region" description="Helical" evidence="7">
    <location>
        <begin position="315"/>
        <end position="342"/>
    </location>
</feature>
<dbReference type="Pfam" id="PF00005">
    <property type="entry name" value="ABC_tran"/>
    <property type="match status" value="2"/>
</dbReference>
<dbReference type="PROSITE" id="PS50893">
    <property type="entry name" value="ABC_TRANSPORTER_2"/>
    <property type="match status" value="2"/>
</dbReference>
<dbReference type="CDD" id="cd03263">
    <property type="entry name" value="ABC_subfamily_A"/>
    <property type="match status" value="2"/>
</dbReference>
<feature type="transmembrane region" description="Helical" evidence="7">
    <location>
        <begin position="909"/>
        <end position="928"/>
    </location>
</feature>
<dbReference type="Gene3D" id="3.40.50.300">
    <property type="entry name" value="P-loop containing nucleotide triphosphate hydrolases"/>
    <property type="match status" value="2"/>
</dbReference>
<dbReference type="GO" id="GO:0016887">
    <property type="term" value="F:ATP hydrolysis activity"/>
    <property type="evidence" value="ECO:0007669"/>
    <property type="project" value="InterPro"/>
</dbReference>
<evidence type="ECO:0000256" key="5">
    <source>
        <dbReference type="ARBA" id="ARBA00022989"/>
    </source>
</evidence>
<feature type="transmembrane region" description="Helical" evidence="7">
    <location>
        <begin position="354"/>
        <end position="377"/>
    </location>
</feature>
<keyword evidence="2 7" id="KW-0812">Transmembrane</keyword>
<proteinExistence type="predicted"/>
<dbReference type="GO" id="GO:0140359">
    <property type="term" value="F:ABC-type transporter activity"/>
    <property type="evidence" value="ECO:0007669"/>
    <property type="project" value="InterPro"/>
</dbReference>
<protein>
    <submittedName>
        <fullName evidence="10">ABC transporter domain-containing protein</fullName>
    </submittedName>
</protein>
<reference evidence="10" key="3">
    <citation type="submission" date="2019-12" db="UniProtKB">
        <authorList>
            <consortium name="WormBaseParasite"/>
        </authorList>
    </citation>
    <scope>IDENTIFICATION</scope>
</reference>
<name>A0A5S6QAW5_TRIMR</name>
<evidence type="ECO:0000256" key="7">
    <source>
        <dbReference type="SAM" id="Phobius"/>
    </source>
</evidence>
<feature type="transmembrane region" description="Helical" evidence="7">
    <location>
        <begin position="383"/>
        <end position="402"/>
    </location>
</feature>
<organism evidence="9 10">
    <name type="scientific">Trichuris muris</name>
    <name type="common">Mouse whipworm</name>
    <dbReference type="NCBI Taxonomy" id="70415"/>
    <lineage>
        <taxon>Eukaryota</taxon>
        <taxon>Metazoa</taxon>
        <taxon>Ecdysozoa</taxon>
        <taxon>Nematoda</taxon>
        <taxon>Enoplea</taxon>
        <taxon>Dorylaimia</taxon>
        <taxon>Trichinellida</taxon>
        <taxon>Trichuridae</taxon>
        <taxon>Trichuris</taxon>
    </lineage>
</organism>
<evidence type="ECO:0000256" key="6">
    <source>
        <dbReference type="ARBA" id="ARBA00023136"/>
    </source>
</evidence>
<feature type="domain" description="ABC transporter" evidence="8">
    <location>
        <begin position="1382"/>
        <end position="1612"/>
    </location>
</feature>
<dbReference type="SUPFAM" id="SSF52540">
    <property type="entry name" value="P-loop containing nucleoside triphosphate hydrolases"/>
    <property type="match status" value="2"/>
</dbReference>
<keyword evidence="9" id="KW-1185">Reference proteome</keyword>
<keyword evidence="6 7" id="KW-0472">Membrane</keyword>
<dbReference type="STRING" id="70415.A0A5S6QAW5"/>
<evidence type="ECO:0000256" key="2">
    <source>
        <dbReference type="ARBA" id="ARBA00022692"/>
    </source>
</evidence>
<feature type="transmembrane region" description="Helical" evidence="7">
    <location>
        <begin position="1232"/>
        <end position="1254"/>
    </location>
</feature>
<dbReference type="InterPro" id="IPR003439">
    <property type="entry name" value="ABC_transporter-like_ATP-bd"/>
</dbReference>
<feature type="transmembrane region" description="Helical" evidence="7">
    <location>
        <begin position="276"/>
        <end position="295"/>
    </location>
</feature>
<dbReference type="InterPro" id="IPR026082">
    <property type="entry name" value="ABCA"/>
</dbReference>
<dbReference type="SMART" id="SM00382">
    <property type="entry name" value="AAA"/>
    <property type="match status" value="2"/>
</dbReference>
<keyword evidence="5 7" id="KW-1133">Transmembrane helix</keyword>
<dbReference type="FunFam" id="3.40.50.300:FF:002470">
    <property type="entry name" value="ABC transporter, putative"/>
    <property type="match status" value="1"/>
</dbReference>
<evidence type="ECO:0000256" key="3">
    <source>
        <dbReference type="ARBA" id="ARBA00022741"/>
    </source>
</evidence>
<feature type="transmembrane region" description="Helical" evidence="7">
    <location>
        <begin position="414"/>
        <end position="435"/>
    </location>
</feature>
<comment type="subcellular location">
    <subcellularLocation>
        <location evidence="1">Membrane</location>
        <topology evidence="1">Multi-pass membrane protein</topology>
    </subcellularLocation>
</comment>
<dbReference type="FunFam" id="3.40.50.300:FF:000933">
    <property type="entry name" value="ABC transporter A family member 7"/>
    <property type="match status" value="1"/>
</dbReference>